<protein>
    <submittedName>
        <fullName evidence="1">Uncharacterized protein</fullName>
    </submittedName>
</protein>
<name>A0A5N6K0H0_MONLA</name>
<dbReference type="Proteomes" id="UP000326757">
    <property type="component" value="Unassembled WGS sequence"/>
</dbReference>
<comment type="caution">
    <text evidence="1">The sequence shown here is derived from an EMBL/GenBank/DDBJ whole genome shotgun (WGS) entry which is preliminary data.</text>
</comment>
<sequence length="82" mass="9439">MIGPGVFLVKSPGYIRTLQLCLRTDLDAFRRHQYSSLPKENVKIWIGPYKSHEYNSSLGLDFAYKSKDFNHSSELYKKGAII</sequence>
<organism evidence="1 2">
    <name type="scientific">Monilinia laxa</name>
    <name type="common">Brown rot fungus</name>
    <name type="synonym">Sclerotinia laxa</name>
    <dbReference type="NCBI Taxonomy" id="61186"/>
    <lineage>
        <taxon>Eukaryota</taxon>
        <taxon>Fungi</taxon>
        <taxon>Dikarya</taxon>
        <taxon>Ascomycota</taxon>
        <taxon>Pezizomycotina</taxon>
        <taxon>Leotiomycetes</taxon>
        <taxon>Helotiales</taxon>
        <taxon>Sclerotiniaceae</taxon>
        <taxon>Monilinia</taxon>
    </lineage>
</organism>
<dbReference type="AlphaFoldDB" id="A0A5N6K0H0"/>
<gene>
    <name evidence="1" type="ORF">EYC80_007173</name>
</gene>
<proteinExistence type="predicted"/>
<evidence type="ECO:0000313" key="1">
    <source>
        <dbReference type="EMBL" id="KAB8295263.1"/>
    </source>
</evidence>
<accession>A0A5N6K0H0</accession>
<reference evidence="1 2" key="1">
    <citation type="submission" date="2019-06" db="EMBL/GenBank/DDBJ databases">
        <title>Genome Sequence of the Brown Rot Fungal Pathogen Monilinia laxa.</title>
        <authorList>
            <person name="De Miccolis Angelini R.M."/>
            <person name="Landi L."/>
            <person name="Abate D."/>
            <person name="Pollastro S."/>
            <person name="Romanazzi G."/>
            <person name="Faretra F."/>
        </authorList>
    </citation>
    <scope>NUCLEOTIDE SEQUENCE [LARGE SCALE GENOMIC DNA]</scope>
    <source>
        <strain evidence="1 2">Mlax316</strain>
    </source>
</reference>
<keyword evidence="2" id="KW-1185">Reference proteome</keyword>
<evidence type="ECO:0000313" key="2">
    <source>
        <dbReference type="Proteomes" id="UP000326757"/>
    </source>
</evidence>
<dbReference type="EMBL" id="VIGI01000010">
    <property type="protein sequence ID" value="KAB8295263.1"/>
    <property type="molecule type" value="Genomic_DNA"/>
</dbReference>